<organism evidence="2 3">
    <name type="scientific">Ornithinibacter aureus</name>
    <dbReference type="NCBI Taxonomy" id="622664"/>
    <lineage>
        <taxon>Bacteria</taxon>
        <taxon>Bacillati</taxon>
        <taxon>Actinomycetota</taxon>
        <taxon>Actinomycetes</taxon>
        <taxon>Micrococcales</taxon>
        <taxon>Intrasporangiaceae</taxon>
        <taxon>Ornithinibacter</taxon>
    </lineage>
</organism>
<evidence type="ECO:0000313" key="2">
    <source>
        <dbReference type="EMBL" id="GAA4391629.1"/>
    </source>
</evidence>
<dbReference type="EMBL" id="BAABFX010000019">
    <property type="protein sequence ID" value="GAA4391629.1"/>
    <property type="molecule type" value="Genomic_DNA"/>
</dbReference>
<dbReference type="SUPFAM" id="SSF46894">
    <property type="entry name" value="C-terminal effector domain of the bipartite response regulators"/>
    <property type="match status" value="1"/>
</dbReference>
<sequence length="54" mass="6102">MLAYLPHRIKHRDIAAELDITLNTLRTHLASIYRKLGVTDRDDAATRATETGLL</sequence>
<evidence type="ECO:0000259" key="1">
    <source>
        <dbReference type="PROSITE" id="PS50043"/>
    </source>
</evidence>
<dbReference type="SMART" id="SM00421">
    <property type="entry name" value="HTH_LUXR"/>
    <property type="match status" value="1"/>
</dbReference>
<dbReference type="InterPro" id="IPR036388">
    <property type="entry name" value="WH-like_DNA-bd_sf"/>
</dbReference>
<keyword evidence="3" id="KW-1185">Reference proteome</keyword>
<dbReference type="Pfam" id="PF00196">
    <property type="entry name" value="GerE"/>
    <property type="match status" value="1"/>
</dbReference>
<proteinExistence type="predicted"/>
<dbReference type="InterPro" id="IPR000792">
    <property type="entry name" value="Tscrpt_reg_LuxR_C"/>
</dbReference>
<dbReference type="InterPro" id="IPR016032">
    <property type="entry name" value="Sig_transdc_resp-reg_C-effctor"/>
</dbReference>
<protein>
    <recommendedName>
        <fullName evidence="1">HTH luxR-type domain-containing protein</fullName>
    </recommendedName>
</protein>
<dbReference type="RefSeq" id="WP_159901020.1">
    <property type="nucleotide sequence ID" value="NZ_BAABFX010000019.1"/>
</dbReference>
<feature type="domain" description="HTH luxR-type" evidence="1">
    <location>
        <begin position="1"/>
        <end position="52"/>
    </location>
</feature>
<name>A0ABP8JJ95_9MICO</name>
<reference evidence="3" key="1">
    <citation type="journal article" date="2019" name="Int. J. Syst. Evol. Microbiol.">
        <title>The Global Catalogue of Microorganisms (GCM) 10K type strain sequencing project: providing services to taxonomists for standard genome sequencing and annotation.</title>
        <authorList>
            <consortium name="The Broad Institute Genomics Platform"/>
            <consortium name="The Broad Institute Genome Sequencing Center for Infectious Disease"/>
            <person name="Wu L."/>
            <person name="Ma J."/>
        </authorList>
    </citation>
    <scope>NUCLEOTIDE SEQUENCE [LARGE SCALE GENOMIC DNA]</scope>
    <source>
        <strain evidence="3">JCM 17738</strain>
    </source>
</reference>
<accession>A0ABP8JJ95</accession>
<evidence type="ECO:0000313" key="3">
    <source>
        <dbReference type="Proteomes" id="UP001500390"/>
    </source>
</evidence>
<gene>
    <name evidence="2" type="ORF">GCM10023153_09860</name>
</gene>
<comment type="caution">
    <text evidence="2">The sequence shown here is derived from an EMBL/GenBank/DDBJ whole genome shotgun (WGS) entry which is preliminary data.</text>
</comment>
<dbReference type="PROSITE" id="PS50043">
    <property type="entry name" value="HTH_LUXR_2"/>
    <property type="match status" value="1"/>
</dbReference>
<dbReference type="Proteomes" id="UP001500390">
    <property type="component" value="Unassembled WGS sequence"/>
</dbReference>
<dbReference type="Gene3D" id="1.10.10.10">
    <property type="entry name" value="Winged helix-like DNA-binding domain superfamily/Winged helix DNA-binding domain"/>
    <property type="match status" value="1"/>
</dbReference>